<comment type="similarity">
    <text evidence="3">Belongs to the peptidase M50B family.</text>
</comment>
<evidence type="ECO:0000256" key="5">
    <source>
        <dbReference type="ARBA" id="ARBA00022692"/>
    </source>
</evidence>
<keyword evidence="8" id="KW-0862">Zinc</keyword>
<evidence type="ECO:0000256" key="8">
    <source>
        <dbReference type="ARBA" id="ARBA00022833"/>
    </source>
</evidence>
<dbReference type="Proteomes" id="UP000199695">
    <property type="component" value="Unassembled WGS sequence"/>
</dbReference>
<evidence type="ECO:0000256" key="4">
    <source>
        <dbReference type="ARBA" id="ARBA00022670"/>
    </source>
</evidence>
<dbReference type="RefSeq" id="WP_170839891.1">
    <property type="nucleotide sequence ID" value="NZ_FOCQ01000009.1"/>
</dbReference>
<feature type="domain" description="Peptidase M50" evidence="13">
    <location>
        <begin position="110"/>
        <end position="138"/>
    </location>
</feature>
<dbReference type="STRING" id="1173111.SAMN05444955_10940"/>
<keyword evidence="15" id="KW-1185">Reference proteome</keyword>
<organism evidence="14 15">
    <name type="scientific">Lihuaxuella thermophila</name>
    <dbReference type="NCBI Taxonomy" id="1173111"/>
    <lineage>
        <taxon>Bacteria</taxon>
        <taxon>Bacillati</taxon>
        <taxon>Bacillota</taxon>
        <taxon>Bacilli</taxon>
        <taxon>Bacillales</taxon>
        <taxon>Thermoactinomycetaceae</taxon>
        <taxon>Lihuaxuella</taxon>
    </lineage>
</organism>
<proteinExistence type="inferred from homology"/>
<dbReference type="Pfam" id="PF02163">
    <property type="entry name" value="Peptidase_M50"/>
    <property type="match status" value="2"/>
</dbReference>
<dbReference type="EMBL" id="FOCQ01000009">
    <property type="protein sequence ID" value="SEN34491.1"/>
    <property type="molecule type" value="Genomic_DNA"/>
</dbReference>
<evidence type="ECO:0000256" key="10">
    <source>
        <dbReference type="ARBA" id="ARBA00023049"/>
    </source>
</evidence>
<evidence type="ECO:0000313" key="14">
    <source>
        <dbReference type="EMBL" id="SEN34491.1"/>
    </source>
</evidence>
<evidence type="ECO:0000256" key="2">
    <source>
        <dbReference type="ARBA" id="ARBA00004141"/>
    </source>
</evidence>
<evidence type="ECO:0000256" key="9">
    <source>
        <dbReference type="ARBA" id="ARBA00022989"/>
    </source>
</evidence>
<evidence type="ECO:0000259" key="13">
    <source>
        <dbReference type="Pfam" id="PF02163"/>
    </source>
</evidence>
<gene>
    <name evidence="14" type="ORF">SAMN05444955_10940</name>
</gene>
<dbReference type="GO" id="GO:0006508">
    <property type="term" value="P:proteolysis"/>
    <property type="evidence" value="ECO:0007669"/>
    <property type="project" value="UniProtKB-KW"/>
</dbReference>
<feature type="transmembrane region" description="Helical" evidence="12">
    <location>
        <begin position="145"/>
        <end position="167"/>
    </location>
</feature>
<dbReference type="PANTHER" id="PTHR39188">
    <property type="entry name" value="MEMBRANE-ASSOCIATED ZINC METALLOPROTEASE M50B"/>
    <property type="match status" value="1"/>
</dbReference>
<evidence type="ECO:0000256" key="12">
    <source>
        <dbReference type="SAM" id="Phobius"/>
    </source>
</evidence>
<dbReference type="PANTHER" id="PTHR39188:SF3">
    <property type="entry name" value="STAGE IV SPORULATION PROTEIN FB"/>
    <property type="match status" value="1"/>
</dbReference>
<keyword evidence="9 12" id="KW-1133">Transmembrane helix</keyword>
<keyword evidence="6" id="KW-0479">Metal-binding</keyword>
<keyword evidence="10" id="KW-0482">Metalloprotease</keyword>
<evidence type="ECO:0000256" key="6">
    <source>
        <dbReference type="ARBA" id="ARBA00022723"/>
    </source>
</evidence>
<comment type="subcellular location">
    <subcellularLocation>
        <location evidence="2">Membrane</location>
        <topology evidence="2">Multi-pass membrane protein</topology>
    </subcellularLocation>
</comment>
<evidence type="ECO:0000256" key="7">
    <source>
        <dbReference type="ARBA" id="ARBA00022801"/>
    </source>
</evidence>
<dbReference type="GO" id="GO:0046872">
    <property type="term" value="F:metal ion binding"/>
    <property type="evidence" value="ECO:0007669"/>
    <property type="project" value="UniProtKB-KW"/>
</dbReference>
<comment type="cofactor">
    <cofactor evidence="1">
        <name>Zn(2+)</name>
        <dbReference type="ChEBI" id="CHEBI:29105"/>
    </cofactor>
</comment>
<reference evidence="14 15" key="1">
    <citation type="submission" date="2016-10" db="EMBL/GenBank/DDBJ databases">
        <authorList>
            <person name="de Groot N.N."/>
        </authorList>
    </citation>
    <scope>NUCLEOTIDE SEQUENCE [LARGE SCALE GENOMIC DNA]</scope>
    <source>
        <strain evidence="14 15">DSM 46701</strain>
    </source>
</reference>
<dbReference type="GO" id="GO:0008237">
    <property type="term" value="F:metallopeptidase activity"/>
    <property type="evidence" value="ECO:0007669"/>
    <property type="project" value="UniProtKB-KW"/>
</dbReference>
<evidence type="ECO:0000256" key="3">
    <source>
        <dbReference type="ARBA" id="ARBA00007931"/>
    </source>
</evidence>
<protein>
    <submittedName>
        <fullName evidence="14">Stage IV sporulation protein FB</fullName>
    </submittedName>
</protein>
<dbReference type="CDD" id="cd06161">
    <property type="entry name" value="S2P-M50_SpoIVFB"/>
    <property type="match status" value="1"/>
</dbReference>
<dbReference type="InterPro" id="IPR008915">
    <property type="entry name" value="Peptidase_M50"/>
</dbReference>
<feature type="domain" description="Peptidase M50" evidence="13">
    <location>
        <begin position="23"/>
        <end position="93"/>
    </location>
</feature>
<dbReference type="GO" id="GO:0016020">
    <property type="term" value="C:membrane"/>
    <property type="evidence" value="ECO:0007669"/>
    <property type="project" value="UniProtKB-SubCell"/>
</dbReference>
<evidence type="ECO:0000256" key="1">
    <source>
        <dbReference type="ARBA" id="ARBA00001947"/>
    </source>
</evidence>
<keyword evidence="7" id="KW-0378">Hydrolase</keyword>
<feature type="transmembrane region" description="Helical" evidence="12">
    <location>
        <begin position="173"/>
        <end position="191"/>
    </location>
</feature>
<feature type="transmembrane region" description="Helical" evidence="12">
    <location>
        <begin position="7"/>
        <end position="32"/>
    </location>
</feature>
<dbReference type="SUPFAM" id="SSF54631">
    <property type="entry name" value="CBS-domain pair"/>
    <property type="match status" value="1"/>
</dbReference>
<keyword evidence="4" id="KW-0645">Protease</keyword>
<dbReference type="AlphaFoldDB" id="A0A1H8FRR5"/>
<dbReference type="InterPro" id="IPR046342">
    <property type="entry name" value="CBS_dom_sf"/>
</dbReference>
<name>A0A1H8FRR5_9BACL</name>
<keyword evidence="5 12" id="KW-0812">Transmembrane</keyword>
<evidence type="ECO:0000313" key="15">
    <source>
        <dbReference type="Proteomes" id="UP000199695"/>
    </source>
</evidence>
<keyword evidence="11 12" id="KW-0472">Membrane</keyword>
<evidence type="ECO:0000256" key="11">
    <source>
        <dbReference type="ARBA" id="ARBA00023136"/>
    </source>
</evidence>
<accession>A0A1H8FRR5</accession>
<sequence>MRIHPLFWVLVCSAVWTGHFIEILSLFVLIVIHELGHVTAAWSFGWRIHSMELLPFGGVAKMDEWGTVPAREEIIVALAGPFQHVYIVLMSFMFEQAGWWTEEWTEYFIRGNLMIACFNLLPVYPLDGGRVLQAVLSYFLPYRRVIAWTLWFSLLFSFLMAVSSFLISESSVMLHLLLIALFLFFSNLVALRRKSFQFLRFLIQRRDRGICHDVSIKKLTVQADEPLRKVIKNWYKERYHILEIVDGQGRMIGFLPEEKVLEYYFKHPVQGCLIKELIS</sequence>